<dbReference type="EMBL" id="JARBDR010000141">
    <property type="protein sequence ID" value="KAJ8320347.1"/>
    <property type="molecule type" value="Genomic_DNA"/>
</dbReference>
<dbReference type="Gene3D" id="2.60.40.4060">
    <property type="entry name" value="Reeler domain"/>
    <property type="match status" value="1"/>
</dbReference>
<sequence>MEPVNSFKDGAPFDMCKYKGNAFHTAKYNLQYVRWIQPMEDFNKPSPYKLTVDKLTYREFVHRTINGKKMATSDMIKVTLSVIPGFKIDHFKGFYIKAIPFDRTEKDPRAYGTFALVHDNGKFVVKNKQAETVLCYVLHWYSDVFPIGGVSHIDSDNKTEVTVYWFPPKSCDIGKIRFE</sequence>
<accession>A0ABQ9FSW2</accession>
<name>A0ABQ9FSW2_TEGGR</name>
<dbReference type="InterPro" id="IPR042307">
    <property type="entry name" value="Reeler_sf"/>
</dbReference>
<dbReference type="InterPro" id="IPR002861">
    <property type="entry name" value="Reeler_dom"/>
</dbReference>
<evidence type="ECO:0000313" key="3">
    <source>
        <dbReference type="Proteomes" id="UP001217089"/>
    </source>
</evidence>
<gene>
    <name evidence="2" type="ORF">KUTeg_001934</name>
</gene>
<dbReference type="Pfam" id="PF02014">
    <property type="entry name" value="Reeler"/>
    <property type="match status" value="1"/>
</dbReference>
<keyword evidence="3" id="KW-1185">Reference proteome</keyword>
<protein>
    <recommendedName>
        <fullName evidence="1">Reelin domain-containing protein</fullName>
    </recommendedName>
</protein>
<reference evidence="2 3" key="1">
    <citation type="submission" date="2022-12" db="EMBL/GenBank/DDBJ databases">
        <title>Chromosome-level genome of Tegillarca granosa.</title>
        <authorList>
            <person name="Kim J."/>
        </authorList>
    </citation>
    <scope>NUCLEOTIDE SEQUENCE [LARGE SCALE GENOMIC DNA]</scope>
    <source>
        <strain evidence="2">Teg-2019</strain>
        <tissue evidence="2">Adductor muscle</tissue>
    </source>
</reference>
<evidence type="ECO:0000259" key="1">
    <source>
        <dbReference type="Pfam" id="PF02014"/>
    </source>
</evidence>
<evidence type="ECO:0000313" key="2">
    <source>
        <dbReference type="EMBL" id="KAJ8320347.1"/>
    </source>
</evidence>
<proteinExistence type="predicted"/>
<comment type="caution">
    <text evidence="2">The sequence shown here is derived from an EMBL/GenBank/DDBJ whole genome shotgun (WGS) entry which is preliminary data.</text>
</comment>
<dbReference type="Proteomes" id="UP001217089">
    <property type="component" value="Unassembled WGS sequence"/>
</dbReference>
<organism evidence="2 3">
    <name type="scientific">Tegillarca granosa</name>
    <name type="common">Malaysian cockle</name>
    <name type="synonym">Anadara granosa</name>
    <dbReference type="NCBI Taxonomy" id="220873"/>
    <lineage>
        <taxon>Eukaryota</taxon>
        <taxon>Metazoa</taxon>
        <taxon>Spiralia</taxon>
        <taxon>Lophotrochozoa</taxon>
        <taxon>Mollusca</taxon>
        <taxon>Bivalvia</taxon>
        <taxon>Autobranchia</taxon>
        <taxon>Pteriomorphia</taxon>
        <taxon>Arcoida</taxon>
        <taxon>Arcoidea</taxon>
        <taxon>Arcidae</taxon>
        <taxon>Tegillarca</taxon>
    </lineage>
</organism>
<feature type="domain" description="Reelin" evidence="1">
    <location>
        <begin position="63"/>
        <end position="178"/>
    </location>
</feature>